<dbReference type="InterPro" id="IPR050469">
    <property type="entry name" value="Diguanylate_Cyclase"/>
</dbReference>
<keyword evidence="4" id="KW-1185">Reference proteome</keyword>
<dbReference type="Gene3D" id="3.30.70.270">
    <property type="match status" value="1"/>
</dbReference>
<evidence type="ECO:0000256" key="1">
    <source>
        <dbReference type="SAM" id="Phobius"/>
    </source>
</evidence>
<keyword evidence="1" id="KW-0812">Transmembrane</keyword>
<organism evidence="3 4">
    <name type="scientific">Ferrimicrobium acidiphilum</name>
    <dbReference type="NCBI Taxonomy" id="121039"/>
    <lineage>
        <taxon>Bacteria</taxon>
        <taxon>Bacillati</taxon>
        <taxon>Actinomycetota</taxon>
        <taxon>Acidimicrobiia</taxon>
        <taxon>Acidimicrobiales</taxon>
        <taxon>Acidimicrobiaceae</taxon>
        <taxon>Ferrimicrobium</taxon>
    </lineage>
</organism>
<proteinExistence type="predicted"/>
<dbReference type="SUPFAM" id="SSF55073">
    <property type="entry name" value="Nucleotide cyclase"/>
    <property type="match status" value="1"/>
</dbReference>
<dbReference type="PROSITE" id="PS50887">
    <property type="entry name" value="GGDEF"/>
    <property type="match status" value="1"/>
</dbReference>
<dbReference type="InterPro" id="IPR029787">
    <property type="entry name" value="Nucleotide_cyclase"/>
</dbReference>
<sequence length="246" mass="25446">MRLRGILAIIVGLGGVAVSAFGMRTGRPSDGVIGAGVAFIAVLVGLGARSSRQIGDASGEDPELTDGGLAASAEVDTPSVLDVDPITDPLTGLMNEIFFSGLLSTKVATARRRLWPLSIVLLQLVMRQDVTDEATDAAIVAFSEVVGATIRTADVACRVGARSFALLLDDTDEDGAAWVAERIQIAHAREGDSPVAKVCAGVASYPSHGIEPAEILVTAKSALKQASENLELPGLGRVIVAPQRPL</sequence>
<evidence type="ECO:0000259" key="2">
    <source>
        <dbReference type="PROSITE" id="PS50887"/>
    </source>
</evidence>
<dbReference type="InterPro" id="IPR043128">
    <property type="entry name" value="Rev_trsase/Diguanyl_cyclase"/>
</dbReference>
<keyword evidence="1" id="KW-1133">Transmembrane helix</keyword>
<dbReference type="EC" id="2.7.7.65" evidence="3"/>
<dbReference type="SMART" id="SM00267">
    <property type="entry name" value="GGDEF"/>
    <property type="match status" value="1"/>
</dbReference>
<dbReference type="CDD" id="cd01949">
    <property type="entry name" value="GGDEF"/>
    <property type="match status" value="1"/>
</dbReference>
<keyword evidence="1" id="KW-0472">Membrane</keyword>
<dbReference type="Pfam" id="PF00990">
    <property type="entry name" value="GGDEF"/>
    <property type="match status" value="1"/>
</dbReference>
<accession>A0ABV3Y4P7</accession>
<dbReference type="NCBIfam" id="TIGR00254">
    <property type="entry name" value="GGDEF"/>
    <property type="match status" value="1"/>
</dbReference>
<keyword evidence="3" id="KW-0808">Transferase</keyword>
<keyword evidence="3" id="KW-0548">Nucleotidyltransferase</keyword>
<protein>
    <submittedName>
        <fullName evidence="3">GGDEF domain-containing protein</fullName>
        <ecNumber evidence="3">2.7.7.65</ecNumber>
    </submittedName>
</protein>
<reference evidence="3 4" key="1">
    <citation type="submission" date="2024-07" db="EMBL/GenBank/DDBJ databases">
        <title>Draft Genome Sequence of Ferrimicrobium acidiphilum Strain YE2023, Isolated from a Pulp of Bioleach Reactor.</title>
        <authorList>
            <person name="Elkina Y.A."/>
            <person name="Bulaeva A.G."/>
            <person name="Beletsky A.V."/>
            <person name="Mardanov A.V."/>
        </authorList>
    </citation>
    <scope>NUCLEOTIDE SEQUENCE [LARGE SCALE GENOMIC DNA]</scope>
    <source>
        <strain evidence="3 4">YE2023</strain>
    </source>
</reference>
<dbReference type="InterPro" id="IPR000160">
    <property type="entry name" value="GGDEF_dom"/>
</dbReference>
<feature type="domain" description="GGDEF" evidence="2">
    <location>
        <begin position="115"/>
        <end position="243"/>
    </location>
</feature>
<dbReference type="PANTHER" id="PTHR45138:SF9">
    <property type="entry name" value="DIGUANYLATE CYCLASE DGCM-RELATED"/>
    <property type="match status" value="1"/>
</dbReference>
<evidence type="ECO:0000313" key="4">
    <source>
        <dbReference type="Proteomes" id="UP001560267"/>
    </source>
</evidence>
<dbReference type="GO" id="GO:0052621">
    <property type="term" value="F:diguanylate cyclase activity"/>
    <property type="evidence" value="ECO:0007669"/>
    <property type="project" value="UniProtKB-EC"/>
</dbReference>
<dbReference type="RefSeq" id="WP_298405370.1">
    <property type="nucleotide sequence ID" value="NZ_JBFSHR010000018.1"/>
</dbReference>
<dbReference type="PANTHER" id="PTHR45138">
    <property type="entry name" value="REGULATORY COMPONENTS OF SENSORY TRANSDUCTION SYSTEM"/>
    <property type="match status" value="1"/>
</dbReference>
<evidence type="ECO:0000313" key="3">
    <source>
        <dbReference type="EMBL" id="MEX6429508.1"/>
    </source>
</evidence>
<name>A0ABV3Y4P7_9ACTN</name>
<feature type="transmembrane region" description="Helical" evidence="1">
    <location>
        <begin position="32"/>
        <end position="48"/>
    </location>
</feature>
<comment type="caution">
    <text evidence="3">The sequence shown here is derived from an EMBL/GenBank/DDBJ whole genome shotgun (WGS) entry which is preliminary data.</text>
</comment>
<gene>
    <name evidence="3" type="ORF">AB6A68_06600</name>
</gene>
<dbReference type="EMBL" id="JBFSHR010000018">
    <property type="protein sequence ID" value="MEX6429508.1"/>
    <property type="molecule type" value="Genomic_DNA"/>
</dbReference>
<dbReference type="Proteomes" id="UP001560267">
    <property type="component" value="Unassembled WGS sequence"/>
</dbReference>